<dbReference type="FunFam" id="3.40.50.300:FF:001508">
    <property type="entry name" value="Small GTP-binding protein Rab28, putative"/>
    <property type="match status" value="1"/>
</dbReference>
<dbReference type="PROSITE" id="PS51419">
    <property type="entry name" value="RAB"/>
    <property type="match status" value="1"/>
</dbReference>
<dbReference type="EMBL" id="CAJNNV010003145">
    <property type="protein sequence ID" value="CAE8588452.1"/>
    <property type="molecule type" value="Genomic_DNA"/>
</dbReference>
<evidence type="ECO:0000256" key="2">
    <source>
        <dbReference type="ARBA" id="ARBA00023134"/>
    </source>
</evidence>
<dbReference type="InterPro" id="IPR027417">
    <property type="entry name" value="P-loop_NTPase"/>
</dbReference>
<dbReference type="InterPro" id="IPR001806">
    <property type="entry name" value="Small_GTPase"/>
</dbReference>
<keyword evidence="5" id="KW-1185">Reference proteome</keyword>
<dbReference type="GO" id="GO:0003924">
    <property type="term" value="F:GTPase activity"/>
    <property type="evidence" value="ECO:0007669"/>
    <property type="project" value="InterPro"/>
</dbReference>
<evidence type="ECO:0008006" key="6">
    <source>
        <dbReference type="Google" id="ProtNLM"/>
    </source>
</evidence>
<dbReference type="SMART" id="SM00175">
    <property type="entry name" value="RAB"/>
    <property type="match status" value="1"/>
</dbReference>
<dbReference type="SUPFAM" id="SSF52540">
    <property type="entry name" value="P-loop containing nucleoside triphosphate hydrolases"/>
    <property type="match status" value="1"/>
</dbReference>
<sequence>STMAELRTQLGEEDDEDEPEYLQYKVILLGDGAVGKTSLATRFCEDHFAKQYKQTIGLDFFVKRVVLPGDVHVCLQIWDIGGQSIGGKMVSNYIHGSNAVVLCYDITNYESFQHLEDWLFLVKRTFGESPLPYVALMGNKHDLAHMRAVKVDKHTQFADENDLYTYFVSARTGDQVHPSFFRIAADLAGVTLTKPELEVAQKPTKAELVNHPRHDPDLPEVNASDIGKGGKCSVM</sequence>
<keyword evidence="1" id="KW-0547">Nucleotide-binding</keyword>
<dbReference type="InterPro" id="IPR005225">
    <property type="entry name" value="Small_GTP-bd"/>
</dbReference>
<name>A0A813DPM1_POLGL</name>
<dbReference type="AlphaFoldDB" id="A0A813DPM1"/>
<dbReference type="PROSITE" id="PS51421">
    <property type="entry name" value="RAS"/>
    <property type="match status" value="1"/>
</dbReference>
<dbReference type="OMA" id="YKNVNLH"/>
<evidence type="ECO:0000256" key="1">
    <source>
        <dbReference type="ARBA" id="ARBA00022741"/>
    </source>
</evidence>
<proteinExistence type="predicted"/>
<dbReference type="Gene3D" id="3.40.50.300">
    <property type="entry name" value="P-loop containing nucleotide triphosphate hydrolases"/>
    <property type="match status" value="1"/>
</dbReference>
<evidence type="ECO:0000313" key="5">
    <source>
        <dbReference type="Proteomes" id="UP000654075"/>
    </source>
</evidence>
<dbReference type="SMART" id="SM00176">
    <property type="entry name" value="RAN"/>
    <property type="match status" value="1"/>
</dbReference>
<gene>
    <name evidence="4" type="ORF">PGLA1383_LOCUS7253</name>
</gene>
<dbReference type="InterPro" id="IPR050227">
    <property type="entry name" value="Rab"/>
</dbReference>
<protein>
    <recommendedName>
        <fullName evidence="6">Ras-related protein Rab-28</fullName>
    </recommendedName>
</protein>
<evidence type="ECO:0000313" key="4">
    <source>
        <dbReference type="EMBL" id="CAE8588452.1"/>
    </source>
</evidence>
<dbReference type="SMART" id="SM00173">
    <property type="entry name" value="RAS"/>
    <property type="match status" value="1"/>
</dbReference>
<feature type="region of interest" description="Disordered" evidence="3">
    <location>
        <begin position="209"/>
        <end position="235"/>
    </location>
</feature>
<dbReference type="PANTHER" id="PTHR47977">
    <property type="entry name" value="RAS-RELATED PROTEIN RAB"/>
    <property type="match status" value="1"/>
</dbReference>
<dbReference type="OrthoDB" id="10254700at2759"/>
<feature type="non-terminal residue" evidence="4">
    <location>
        <position position="1"/>
    </location>
</feature>
<evidence type="ECO:0000256" key="3">
    <source>
        <dbReference type="SAM" id="MobiDB-lite"/>
    </source>
</evidence>
<accession>A0A813DPM1</accession>
<dbReference type="SMART" id="SM00174">
    <property type="entry name" value="RHO"/>
    <property type="match status" value="1"/>
</dbReference>
<dbReference type="Proteomes" id="UP000654075">
    <property type="component" value="Unassembled WGS sequence"/>
</dbReference>
<comment type="caution">
    <text evidence="4">The sequence shown here is derived from an EMBL/GenBank/DDBJ whole genome shotgun (WGS) entry which is preliminary data.</text>
</comment>
<dbReference type="Pfam" id="PF00071">
    <property type="entry name" value="Ras"/>
    <property type="match status" value="1"/>
</dbReference>
<dbReference type="NCBIfam" id="TIGR00231">
    <property type="entry name" value="small_GTP"/>
    <property type="match status" value="1"/>
</dbReference>
<keyword evidence="2" id="KW-0342">GTP-binding</keyword>
<dbReference type="GO" id="GO:0005525">
    <property type="term" value="F:GTP binding"/>
    <property type="evidence" value="ECO:0007669"/>
    <property type="project" value="UniProtKB-KW"/>
</dbReference>
<reference evidence="4" key="1">
    <citation type="submission" date="2021-02" db="EMBL/GenBank/DDBJ databases">
        <authorList>
            <person name="Dougan E. K."/>
            <person name="Rhodes N."/>
            <person name="Thang M."/>
            <person name="Chan C."/>
        </authorList>
    </citation>
    <scope>NUCLEOTIDE SEQUENCE</scope>
</reference>
<dbReference type="PRINTS" id="PR00449">
    <property type="entry name" value="RASTRNSFRMNG"/>
</dbReference>
<organism evidence="4 5">
    <name type="scientific">Polarella glacialis</name>
    <name type="common">Dinoflagellate</name>
    <dbReference type="NCBI Taxonomy" id="89957"/>
    <lineage>
        <taxon>Eukaryota</taxon>
        <taxon>Sar</taxon>
        <taxon>Alveolata</taxon>
        <taxon>Dinophyceae</taxon>
        <taxon>Suessiales</taxon>
        <taxon>Suessiaceae</taxon>
        <taxon>Polarella</taxon>
    </lineage>
</organism>